<dbReference type="KEGG" id="vg:26648385"/>
<dbReference type="OrthoDB" id="1397at10239"/>
<evidence type="ECO:0000256" key="2">
    <source>
        <dbReference type="SAM" id="MobiDB-lite"/>
    </source>
</evidence>
<keyword evidence="4" id="KW-1185">Reference proteome</keyword>
<evidence type="ECO:0000313" key="3">
    <source>
        <dbReference type="EMBL" id="ALA45524.1"/>
    </source>
</evidence>
<organism evidence="3 4">
    <name type="scientific">Achromobacter phage phiAxp-3</name>
    <dbReference type="NCBI Taxonomy" id="1664247"/>
    <lineage>
        <taxon>Viruses</taxon>
        <taxon>Duplodnaviria</taxon>
        <taxon>Heunggongvirae</taxon>
        <taxon>Uroviricota</taxon>
        <taxon>Caudoviricetes</taxon>
        <taxon>Schitoviridae</taxon>
        <taxon>Rothmandenesvirinae</taxon>
        <taxon>Dongdastvirus</taxon>
        <taxon>Dongdastvirus Axp3</taxon>
    </lineage>
</organism>
<feature type="compositionally biased region" description="Low complexity" evidence="2">
    <location>
        <begin position="264"/>
        <end position="278"/>
    </location>
</feature>
<keyword evidence="1" id="KW-0175">Coiled coil</keyword>
<name>A0A0K2FI31_9CAUD</name>
<evidence type="ECO:0000313" key="4">
    <source>
        <dbReference type="Proteomes" id="UP000203117"/>
    </source>
</evidence>
<dbReference type="EMBL" id="KT321317">
    <property type="protein sequence ID" value="ALA45524.1"/>
    <property type="molecule type" value="Genomic_DNA"/>
</dbReference>
<gene>
    <name evidence="3" type="ORF">ADP65_00055</name>
</gene>
<accession>A0A0K2FI31</accession>
<dbReference type="Proteomes" id="UP000203117">
    <property type="component" value="Segment"/>
</dbReference>
<feature type="coiled-coil region" evidence="1">
    <location>
        <begin position="568"/>
        <end position="633"/>
    </location>
</feature>
<feature type="region of interest" description="Disordered" evidence="2">
    <location>
        <begin position="263"/>
        <end position="283"/>
    </location>
</feature>
<reference evidence="3" key="1">
    <citation type="submission" date="2016-02" db="EMBL/GenBank/DDBJ databases">
        <authorList>
            <person name="Zhao X."/>
        </authorList>
    </citation>
    <scope>NUCLEOTIDE SEQUENCE</scope>
</reference>
<proteinExistence type="predicted"/>
<protein>
    <submittedName>
        <fullName evidence="3">Uncharacterized protein</fullName>
    </submittedName>
</protein>
<dbReference type="RefSeq" id="YP_009208707.1">
    <property type="nucleotide sequence ID" value="NC_028908.2"/>
</dbReference>
<feature type="region of interest" description="Disordered" evidence="2">
    <location>
        <begin position="649"/>
        <end position="669"/>
    </location>
</feature>
<sequence length="683" mass="72211">MAQITWRNVDAPQFSGALDGIRTFGAMLGNSTDNLSKALSGFQAADQAAAGNEVLQRALQINDPTAYNRALSDGSILGGVDTSRLSPDTLAALGSRQGDLVRQAGQNLNLQKGQYDFNRQQDTDTRAAGADNAIRAFNAAAMSGDPRQMQAAYAALANSGLRADQLVDVTKQGQGVQGATLGNQGRMISNTQGSYQLSQAMANDAAKAEAQDAILAARQGAVSDRQFQENLGGMYDRLSPEAKRLVGSQLGLGFGGGSGGVPGSTGAAAPSAPGTAGTRQGNSYDVTYQFRPTDRPLTSMSMGDVLDMQTGMIRDLGGSPVGRYQFTKATLEQYGPKVLGENWRNEPLTPENQEKLAEALYNDRKGGDLTKTWAALNNSKAGHYKDIPWSEARKEIAGGEVGATDAGVEITPARENSAYADIAQRSVLNRASQEATNSLSNNFDKAILDKRSTAEILNEATGKGGAFEGASNTWIAQQVERAQEYGRSLGVEVPPAVALQAIAQSAGSGRTSGIGRNWDAFTSWIGGGPTDNDPQTGRGVNADRVKQLIQQEYAQGMSPERVASANYRTGLANQIDTARKAADEASAELARAMEVAATNPAVRATIPRLQQRVAQAQQRQAALTMELANSNEELAQQRAIQAAPKKAGTVAQTGSRSQPLQDFNSLNLVPGINPTPAEMRWID</sequence>
<dbReference type="GeneID" id="26648385"/>
<feature type="compositionally biased region" description="Polar residues" evidence="2">
    <location>
        <begin position="650"/>
        <end position="667"/>
    </location>
</feature>
<dbReference type="Gene3D" id="1.10.530.10">
    <property type="match status" value="1"/>
</dbReference>
<evidence type="ECO:0000256" key="1">
    <source>
        <dbReference type="SAM" id="Coils"/>
    </source>
</evidence>